<accession>A0A9P5LKL2</accession>
<comment type="caution">
    <text evidence="3">The sequence shown here is derived from an EMBL/GenBank/DDBJ whole genome shotgun (WGS) entry which is preliminary data.</text>
</comment>
<dbReference type="InterPro" id="IPR001138">
    <property type="entry name" value="Zn2Cys6_DnaBD"/>
</dbReference>
<dbReference type="EMBL" id="JAANBB010000021">
    <property type="protein sequence ID" value="KAF7555399.1"/>
    <property type="molecule type" value="Genomic_DNA"/>
</dbReference>
<feature type="domain" description="Zn(2)-C6 fungal-type" evidence="2">
    <location>
        <begin position="10"/>
        <end position="40"/>
    </location>
</feature>
<dbReference type="GO" id="GO:0000981">
    <property type="term" value="F:DNA-binding transcription factor activity, RNA polymerase II-specific"/>
    <property type="evidence" value="ECO:0007669"/>
    <property type="project" value="InterPro"/>
</dbReference>
<evidence type="ECO:0000313" key="3">
    <source>
        <dbReference type="EMBL" id="KAF7555399.1"/>
    </source>
</evidence>
<dbReference type="GO" id="GO:0008270">
    <property type="term" value="F:zinc ion binding"/>
    <property type="evidence" value="ECO:0007669"/>
    <property type="project" value="InterPro"/>
</dbReference>
<evidence type="ECO:0000259" key="2">
    <source>
        <dbReference type="PROSITE" id="PS50048"/>
    </source>
</evidence>
<gene>
    <name evidence="3" type="ORF">G7Z17_g2251</name>
</gene>
<keyword evidence="1" id="KW-0539">Nucleus</keyword>
<dbReference type="Pfam" id="PF11951">
    <property type="entry name" value="Fungal_trans_2"/>
    <property type="match status" value="1"/>
</dbReference>
<dbReference type="InterPro" id="IPR036864">
    <property type="entry name" value="Zn2-C6_fun-type_DNA-bd_sf"/>
</dbReference>
<dbReference type="PROSITE" id="PS50048">
    <property type="entry name" value="ZN2_CY6_FUNGAL_2"/>
    <property type="match status" value="1"/>
</dbReference>
<dbReference type="InterPro" id="IPR021858">
    <property type="entry name" value="Fun_TF"/>
</dbReference>
<dbReference type="OrthoDB" id="4137815at2759"/>
<dbReference type="AlphaFoldDB" id="A0A9P5LKL2"/>
<reference evidence="3" key="1">
    <citation type="submission" date="2020-03" db="EMBL/GenBank/DDBJ databases">
        <title>Draft Genome Sequence of Cylindrodendrum hubeiense.</title>
        <authorList>
            <person name="Buettner E."/>
            <person name="Kellner H."/>
        </authorList>
    </citation>
    <scope>NUCLEOTIDE SEQUENCE</scope>
    <source>
        <strain evidence="3">IHI 201604</strain>
    </source>
</reference>
<name>A0A9P5LKL2_9HYPO</name>
<keyword evidence="4" id="KW-1185">Reference proteome</keyword>
<proteinExistence type="predicted"/>
<organism evidence="3 4">
    <name type="scientific">Cylindrodendrum hubeiense</name>
    <dbReference type="NCBI Taxonomy" id="595255"/>
    <lineage>
        <taxon>Eukaryota</taxon>
        <taxon>Fungi</taxon>
        <taxon>Dikarya</taxon>
        <taxon>Ascomycota</taxon>
        <taxon>Pezizomycotina</taxon>
        <taxon>Sordariomycetes</taxon>
        <taxon>Hypocreomycetidae</taxon>
        <taxon>Hypocreales</taxon>
        <taxon>Nectriaceae</taxon>
        <taxon>Cylindrodendrum</taxon>
    </lineage>
</organism>
<sequence>MKMRNETSRACDRCHALKERCQWPQGPRECIRCCRLGFECESLRPLKKAGRPPRAELQRRAILTSRACGDARNERGVGSLDMRNFSSVLRPSVARSLSEFSDLSGEDQHLIQQVMFDDDAMNTFVLGPSFWEVHRGHLISHFLVSKHSLKDAYLALAHCWTGAADSPGEDKAKTDAYHLHASSALMRLRQFQVHNSHGVSECLLLAGLIVSFANRSSVSDVSTVCNQALSLVKPSYESGSDFGPEELVFLTCLIIPELIHCLLHGTIPTLRFRPALASKPTVDRYLGLCAPLLPYFYDLCELGNALSYADEDDVCQVLEALDPVESAVLSWQPQMPVGFCSDFTTLEVTHILCQAQVMRLAALLIIHRLRFPFGTNDKPAQIMAACILTQLEMTYSATKKAVVSVILPVLAAYLNIDDEAERDKWYLRIPDIIGYSPPLAAYYQSLISSFWTTRDVLESIAWYNIGDVLSPLV</sequence>
<protein>
    <recommendedName>
        <fullName evidence="2">Zn(2)-C6 fungal-type domain-containing protein</fullName>
    </recommendedName>
</protein>
<evidence type="ECO:0000313" key="4">
    <source>
        <dbReference type="Proteomes" id="UP000722485"/>
    </source>
</evidence>
<dbReference type="CDD" id="cd00067">
    <property type="entry name" value="GAL4"/>
    <property type="match status" value="1"/>
</dbReference>
<dbReference type="SUPFAM" id="SSF57701">
    <property type="entry name" value="Zn2/Cys6 DNA-binding domain"/>
    <property type="match status" value="1"/>
</dbReference>
<dbReference type="PROSITE" id="PS00463">
    <property type="entry name" value="ZN2_CY6_FUNGAL_1"/>
    <property type="match status" value="1"/>
</dbReference>
<dbReference type="Proteomes" id="UP000722485">
    <property type="component" value="Unassembled WGS sequence"/>
</dbReference>
<evidence type="ECO:0000256" key="1">
    <source>
        <dbReference type="ARBA" id="ARBA00023242"/>
    </source>
</evidence>